<organism evidence="2">
    <name type="scientific">uncultured Sphingosinicella sp</name>
    <dbReference type="NCBI Taxonomy" id="478748"/>
    <lineage>
        <taxon>Bacteria</taxon>
        <taxon>Pseudomonadati</taxon>
        <taxon>Pseudomonadota</taxon>
        <taxon>Alphaproteobacteria</taxon>
        <taxon>Sphingomonadales</taxon>
        <taxon>Sphingosinicellaceae</taxon>
        <taxon>Sphingosinicella</taxon>
        <taxon>environmental samples</taxon>
    </lineage>
</organism>
<dbReference type="Gene3D" id="3.30.300.20">
    <property type="match status" value="1"/>
</dbReference>
<evidence type="ECO:0000256" key="1">
    <source>
        <dbReference type="SAM" id="MobiDB-lite"/>
    </source>
</evidence>
<sequence length="162" mass="17855">MAEEEQAGVVARLTGVGQFQTRIEVRNSSILADEPVEVGGLGTGPTPYELLSSALAACTAMTLRLYAERKGWTLPVFEVEVAHSREGNPPRDLFTRRIAYQGELSAEWRAKMIEIADKCPVHRTLMRGFEIVTSAGRVESAERPAGEPPSQHERDMEEACLD</sequence>
<proteinExistence type="predicted"/>
<reference evidence="2" key="1">
    <citation type="submission" date="2020-02" db="EMBL/GenBank/DDBJ databases">
        <authorList>
            <person name="Meier V. D."/>
        </authorList>
    </citation>
    <scope>NUCLEOTIDE SEQUENCE</scope>
    <source>
        <strain evidence="2">AVDCRST_MAG23</strain>
    </source>
</reference>
<accession>A0A6J4UA00</accession>
<dbReference type="EMBL" id="CADCWD010000074">
    <property type="protein sequence ID" value="CAA9542666.1"/>
    <property type="molecule type" value="Genomic_DNA"/>
</dbReference>
<dbReference type="InterPro" id="IPR015946">
    <property type="entry name" value="KH_dom-like_a/b"/>
</dbReference>
<gene>
    <name evidence="2" type="ORF">AVDCRST_MAG23-2167</name>
</gene>
<dbReference type="SUPFAM" id="SSF82784">
    <property type="entry name" value="OsmC-like"/>
    <property type="match status" value="1"/>
</dbReference>
<dbReference type="InterPro" id="IPR003718">
    <property type="entry name" value="OsmC/Ohr_fam"/>
</dbReference>
<dbReference type="Pfam" id="PF02566">
    <property type="entry name" value="OsmC"/>
    <property type="match status" value="1"/>
</dbReference>
<name>A0A6J4UA00_9SPHN</name>
<protein>
    <submittedName>
        <fullName evidence="2">Bll2902 protein</fullName>
    </submittedName>
</protein>
<dbReference type="AlphaFoldDB" id="A0A6J4UA00"/>
<dbReference type="InterPro" id="IPR036102">
    <property type="entry name" value="OsmC/Ohrsf"/>
</dbReference>
<feature type="compositionally biased region" description="Basic and acidic residues" evidence="1">
    <location>
        <begin position="139"/>
        <end position="162"/>
    </location>
</feature>
<feature type="region of interest" description="Disordered" evidence="1">
    <location>
        <begin position="137"/>
        <end position="162"/>
    </location>
</feature>
<dbReference type="PANTHER" id="PTHR39624">
    <property type="entry name" value="PROTEIN INVOLVED IN RIMO-MEDIATED BETA-METHYLTHIOLATION OF RIBOSOMAL PROTEIN S12 YCAO"/>
    <property type="match status" value="1"/>
</dbReference>
<evidence type="ECO:0000313" key="2">
    <source>
        <dbReference type="EMBL" id="CAA9542666.1"/>
    </source>
</evidence>
<dbReference type="PANTHER" id="PTHR39624:SF2">
    <property type="entry name" value="OSMC-LIKE PROTEIN"/>
    <property type="match status" value="1"/>
</dbReference>